<proteinExistence type="predicted"/>
<protein>
    <submittedName>
        <fullName evidence="2">Uncharacterized protein</fullName>
    </submittedName>
</protein>
<organism evidence="2 3">
    <name type="scientific">Enterococcus gallinarum</name>
    <dbReference type="NCBI Taxonomy" id="1353"/>
    <lineage>
        <taxon>Bacteria</taxon>
        <taxon>Bacillati</taxon>
        <taxon>Bacillota</taxon>
        <taxon>Bacilli</taxon>
        <taxon>Lactobacillales</taxon>
        <taxon>Enterococcaceae</taxon>
        <taxon>Enterococcus</taxon>
    </lineage>
</organism>
<evidence type="ECO:0000313" key="3">
    <source>
        <dbReference type="Proteomes" id="UP000516696"/>
    </source>
</evidence>
<feature type="compositionally biased region" description="Basic and acidic residues" evidence="1">
    <location>
        <begin position="44"/>
        <end position="53"/>
    </location>
</feature>
<evidence type="ECO:0000256" key="1">
    <source>
        <dbReference type="SAM" id="MobiDB-lite"/>
    </source>
</evidence>
<sequence>MMESSKEWNVQFLDVNGNVKYQISQTCTESKAVTLARKLEQMWRTRPANERSSKKQSKLVAIRSRKNLL</sequence>
<dbReference type="Proteomes" id="UP000516696">
    <property type="component" value="Chromosome"/>
</dbReference>
<dbReference type="EMBL" id="CP050485">
    <property type="protein sequence ID" value="QOG26789.1"/>
    <property type="molecule type" value="Genomic_DNA"/>
</dbReference>
<feature type="region of interest" description="Disordered" evidence="1">
    <location>
        <begin position="44"/>
        <end position="69"/>
    </location>
</feature>
<name>A0AAE7MNM2_ENTGA</name>
<gene>
    <name evidence="2" type="ORF">EGM181_05730</name>
</gene>
<reference evidence="2 3" key="1">
    <citation type="submission" date="2020-03" db="EMBL/GenBank/DDBJ databases">
        <title>Characterization of ganglioside-mimicking enterococci.</title>
        <authorList>
            <person name="Patry R.T."/>
            <person name="Nothaft H."/>
            <person name="Bridger R."/>
            <person name="Shajahan A."/>
            <person name="Huynh S."/>
            <person name="Sanchez S."/>
            <person name="Azadi P."/>
            <person name="Cooper K."/>
            <person name="Miller W.G."/>
            <person name="Parker C.T."/>
            <person name="Wells L."/>
            <person name="Szymanski C.M."/>
        </authorList>
    </citation>
    <scope>NUCLEOTIDE SEQUENCE [LARGE SCALE GENOMIC DNA]</scope>
    <source>
        <strain evidence="2 3">EGM181</strain>
    </source>
</reference>
<accession>A0AAE7MNM2</accession>
<dbReference type="RefSeq" id="WP_113850043.1">
    <property type="nucleotide sequence ID" value="NZ_CP050485.1"/>
</dbReference>
<dbReference type="AlphaFoldDB" id="A0AAE7MNM2"/>
<evidence type="ECO:0000313" key="2">
    <source>
        <dbReference type="EMBL" id="QOG26789.1"/>
    </source>
</evidence>